<protein>
    <recommendedName>
        <fullName evidence="17">DASH complex subunit DUO1</fullName>
    </recommendedName>
    <alternativeName>
        <fullName evidence="18">Outer kinetochore protein DUO1</fullName>
    </alternativeName>
</protein>
<dbReference type="OrthoDB" id="5599235at2759"/>
<dbReference type="GO" id="GO:0051301">
    <property type="term" value="P:cell division"/>
    <property type="evidence" value="ECO:0007669"/>
    <property type="project" value="UniProtKB-KW"/>
</dbReference>
<reference evidence="20 21" key="1">
    <citation type="submission" date="2014-04" db="EMBL/GenBank/DDBJ databases">
        <authorList>
            <consortium name="DOE Joint Genome Institute"/>
            <person name="Kuo A."/>
            <person name="Tarkka M."/>
            <person name="Buscot F."/>
            <person name="Kohler A."/>
            <person name="Nagy L.G."/>
            <person name="Floudas D."/>
            <person name="Copeland A."/>
            <person name="Barry K.W."/>
            <person name="Cichocki N."/>
            <person name="Veneault-Fourrey C."/>
            <person name="LaButti K."/>
            <person name="Lindquist E.A."/>
            <person name="Lipzen A."/>
            <person name="Lundell T."/>
            <person name="Morin E."/>
            <person name="Murat C."/>
            <person name="Sun H."/>
            <person name="Tunlid A."/>
            <person name="Henrissat B."/>
            <person name="Grigoriev I.V."/>
            <person name="Hibbett D.S."/>
            <person name="Martin F."/>
            <person name="Nordberg H.P."/>
            <person name="Cantor M.N."/>
            <person name="Hua S.X."/>
        </authorList>
    </citation>
    <scope>NUCLEOTIDE SEQUENCE [LARGE SCALE GENOMIC DNA]</scope>
    <source>
        <strain evidence="20 21">F 1598</strain>
    </source>
</reference>
<comment type="subcellular location">
    <subcellularLocation>
        <location evidence="3">Chromosome</location>
        <location evidence="3">Centromere</location>
        <location evidence="3">Kinetochore</location>
    </subcellularLocation>
    <subcellularLocation>
        <location evidence="2">Cytoplasm</location>
        <location evidence="2">Cytoskeleton</location>
        <location evidence="2">Spindle</location>
    </subcellularLocation>
    <subcellularLocation>
        <location evidence="1">Nucleus</location>
    </subcellularLocation>
</comment>
<reference evidence="21" key="2">
    <citation type="submission" date="2015-01" db="EMBL/GenBank/DDBJ databases">
        <title>Evolutionary Origins and Diversification of the Mycorrhizal Mutualists.</title>
        <authorList>
            <consortium name="DOE Joint Genome Institute"/>
            <consortium name="Mycorrhizal Genomics Consortium"/>
            <person name="Kohler A."/>
            <person name="Kuo A."/>
            <person name="Nagy L.G."/>
            <person name="Floudas D."/>
            <person name="Copeland A."/>
            <person name="Barry K.W."/>
            <person name="Cichocki N."/>
            <person name="Veneault-Fourrey C."/>
            <person name="LaButti K."/>
            <person name="Lindquist E.A."/>
            <person name="Lipzen A."/>
            <person name="Lundell T."/>
            <person name="Morin E."/>
            <person name="Murat C."/>
            <person name="Riley R."/>
            <person name="Ohm R."/>
            <person name="Sun H."/>
            <person name="Tunlid A."/>
            <person name="Henrissat B."/>
            <person name="Grigoriev I.V."/>
            <person name="Hibbett D.S."/>
            <person name="Martin F."/>
        </authorList>
    </citation>
    <scope>NUCLEOTIDE SEQUENCE [LARGE SCALE GENOMIC DNA]</scope>
    <source>
        <strain evidence="21">F 1598</strain>
    </source>
</reference>
<evidence type="ECO:0000256" key="8">
    <source>
        <dbReference type="ARBA" id="ARBA00022701"/>
    </source>
</evidence>
<dbReference type="GO" id="GO:0007059">
    <property type="term" value="P:chromosome segregation"/>
    <property type="evidence" value="ECO:0007669"/>
    <property type="project" value="UniProtKB-KW"/>
</dbReference>
<keyword evidence="12" id="KW-0175">Coiled coil</keyword>
<feature type="compositionally biased region" description="Low complexity" evidence="19">
    <location>
        <begin position="259"/>
        <end position="305"/>
    </location>
</feature>
<evidence type="ECO:0000256" key="5">
    <source>
        <dbReference type="ARBA" id="ARBA00022454"/>
    </source>
</evidence>
<evidence type="ECO:0000256" key="3">
    <source>
        <dbReference type="ARBA" id="ARBA00004629"/>
    </source>
</evidence>
<dbReference type="AlphaFoldDB" id="A0A0C3F664"/>
<keyword evidence="15" id="KW-0131">Cell cycle</keyword>
<evidence type="ECO:0000313" key="21">
    <source>
        <dbReference type="Proteomes" id="UP000054166"/>
    </source>
</evidence>
<evidence type="ECO:0000256" key="9">
    <source>
        <dbReference type="ARBA" id="ARBA00022776"/>
    </source>
</evidence>
<keyword evidence="13" id="KW-0206">Cytoskeleton</keyword>
<evidence type="ECO:0000256" key="19">
    <source>
        <dbReference type="SAM" id="MobiDB-lite"/>
    </source>
</evidence>
<comment type="similarity">
    <text evidence="4">Belongs to the DASH complex DUO1 family.</text>
</comment>
<organism evidence="20 21">
    <name type="scientific">Piloderma croceum (strain F 1598)</name>
    <dbReference type="NCBI Taxonomy" id="765440"/>
    <lineage>
        <taxon>Eukaryota</taxon>
        <taxon>Fungi</taxon>
        <taxon>Dikarya</taxon>
        <taxon>Basidiomycota</taxon>
        <taxon>Agaricomycotina</taxon>
        <taxon>Agaricomycetes</taxon>
        <taxon>Agaricomycetidae</taxon>
        <taxon>Atheliales</taxon>
        <taxon>Atheliaceae</taxon>
        <taxon>Piloderma</taxon>
    </lineage>
</organism>
<feature type="compositionally biased region" description="Polar residues" evidence="19">
    <location>
        <begin position="57"/>
        <end position="67"/>
    </location>
</feature>
<dbReference type="GO" id="GO:0072686">
    <property type="term" value="C:mitotic spindle"/>
    <property type="evidence" value="ECO:0007669"/>
    <property type="project" value="InterPro"/>
</dbReference>
<feature type="region of interest" description="Disordered" evidence="19">
    <location>
        <begin position="177"/>
        <end position="305"/>
    </location>
</feature>
<feature type="compositionally biased region" description="Low complexity" evidence="19">
    <location>
        <begin position="40"/>
        <end position="51"/>
    </location>
</feature>
<gene>
    <name evidence="20" type="ORF">PILCRDRAFT_827212</name>
</gene>
<keyword evidence="5" id="KW-0158">Chromosome</keyword>
<dbReference type="Proteomes" id="UP000054166">
    <property type="component" value="Unassembled WGS sequence"/>
</dbReference>
<evidence type="ECO:0000256" key="13">
    <source>
        <dbReference type="ARBA" id="ARBA00023212"/>
    </source>
</evidence>
<evidence type="ECO:0000256" key="12">
    <source>
        <dbReference type="ARBA" id="ARBA00023054"/>
    </source>
</evidence>
<keyword evidence="8" id="KW-0493">Microtubule</keyword>
<feature type="region of interest" description="Disordered" evidence="19">
    <location>
        <begin position="1"/>
        <end position="105"/>
    </location>
</feature>
<keyword evidence="21" id="KW-1185">Reference proteome</keyword>
<dbReference type="PANTHER" id="PTHR28216">
    <property type="entry name" value="DASH COMPLEX SUBUNIT DUO1"/>
    <property type="match status" value="1"/>
</dbReference>
<evidence type="ECO:0000256" key="4">
    <source>
        <dbReference type="ARBA" id="ARBA00005366"/>
    </source>
</evidence>
<dbReference type="InParanoid" id="A0A0C3F664"/>
<dbReference type="HOGENOM" id="CLU_077454_0_0_1"/>
<feature type="compositionally biased region" description="Basic and acidic residues" evidence="19">
    <location>
        <begin position="87"/>
        <end position="105"/>
    </location>
</feature>
<evidence type="ECO:0000256" key="14">
    <source>
        <dbReference type="ARBA" id="ARBA00023242"/>
    </source>
</evidence>
<evidence type="ECO:0000256" key="7">
    <source>
        <dbReference type="ARBA" id="ARBA00022618"/>
    </source>
</evidence>
<feature type="compositionally biased region" description="Low complexity" evidence="19">
    <location>
        <begin position="15"/>
        <end position="33"/>
    </location>
</feature>
<dbReference type="GO" id="GO:0005874">
    <property type="term" value="C:microtubule"/>
    <property type="evidence" value="ECO:0007669"/>
    <property type="project" value="UniProtKB-KW"/>
</dbReference>
<proteinExistence type="inferred from homology"/>
<dbReference type="GO" id="GO:0042729">
    <property type="term" value="C:DASH complex"/>
    <property type="evidence" value="ECO:0007669"/>
    <property type="project" value="InterPro"/>
</dbReference>
<feature type="compositionally biased region" description="Basic and acidic residues" evidence="19">
    <location>
        <begin position="206"/>
        <end position="234"/>
    </location>
</feature>
<feature type="compositionally biased region" description="Basic and acidic residues" evidence="19">
    <location>
        <begin position="184"/>
        <end position="198"/>
    </location>
</feature>
<keyword evidence="16" id="KW-0137">Centromere</keyword>
<evidence type="ECO:0000256" key="15">
    <source>
        <dbReference type="ARBA" id="ARBA00023306"/>
    </source>
</evidence>
<evidence type="ECO:0000256" key="6">
    <source>
        <dbReference type="ARBA" id="ARBA00022490"/>
    </source>
</evidence>
<evidence type="ECO:0000256" key="17">
    <source>
        <dbReference type="ARBA" id="ARBA00044152"/>
    </source>
</evidence>
<evidence type="ECO:0000256" key="10">
    <source>
        <dbReference type="ARBA" id="ARBA00022829"/>
    </source>
</evidence>
<accession>A0A0C3F664</accession>
<sequence length="305" mass="33220">MFSGDTSDITFSSGSRLLSESPLVPSSSSLSHSHTGPGGDDLSLSELSLADRPMPRPSTSAPFYHNQSVDDHPFNDESVDGGGFGDEVEKPDNDEQTKRQAAKAREEKLQRDLFILKKLNTSFAAFNEVLKDTQTGTERVAEQLANTNALLDKYVKILGKSEAVTRLIFDERWEGAEQDEQTIQDERKEAARKARQEAEELALNAQRERERAEKEERDAKARGEKERIDGERNQRIGTRGGVRGVRGTRASMRGTKVVTGTRGAAPASSSTATKAGRPSGIPSARPSSAASRASGTTSTRSISRR</sequence>
<evidence type="ECO:0000256" key="18">
    <source>
        <dbReference type="ARBA" id="ARBA00044358"/>
    </source>
</evidence>
<evidence type="ECO:0000256" key="11">
    <source>
        <dbReference type="ARBA" id="ARBA00022838"/>
    </source>
</evidence>
<dbReference type="PANTHER" id="PTHR28216:SF1">
    <property type="entry name" value="DASH COMPLEX SUBUNIT DUO1"/>
    <property type="match status" value="1"/>
</dbReference>
<keyword evidence="7" id="KW-0132">Cell division</keyword>
<dbReference type="InterPro" id="IPR013960">
    <property type="entry name" value="DASH_Duo1"/>
</dbReference>
<dbReference type="Pfam" id="PF08651">
    <property type="entry name" value="DASH_Duo1"/>
    <property type="match status" value="1"/>
</dbReference>
<dbReference type="EMBL" id="KN833046">
    <property type="protein sequence ID" value="KIM75504.1"/>
    <property type="molecule type" value="Genomic_DNA"/>
</dbReference>
<keyword evidence="10" id="KW-0159">Chromosome partition</keyword>
<evidence type="ECO:0000256" key="1">
    <source>
        <dbReference type="ARBA" id="ARBA00004123"/>
    </source>
</evidence>
<evidence type="ECO:0000256" key="16">
    <source>
        <dbReference type="ARBA" id="ARBA00023328"/>
    </source>
</evidence>
<feature type="compositionally biased region" description="Polar residues" evidence="19">
    <location>
        <begin position="1"/>
        <end position="14"/>
    </location>
</feature>
<keyword evidence="9" id="KW-0498">Mitosis</keyword>
<keyword evidence="14" id="KW-0539">Nucleus</keyword>
<keyword evidence="6" id="KW-0963">Cytoplasm</keyword>
<dbReference type="GO" id="GO:0000278">
    <property type="term" value="P:mitotic cell cycle"/>
    <property type="evidence" value="ECO:0007669"/>
    <property type="project" value="InterPro"/>
</dbReference>
<evidence type="ECO:0000313" key="20">
    <source>
        <dbReference type="EMBL" id="KIM75504.1"/>
    </source>
</evidence>
<name>A0A0C3F664_PILCF</name>
<keyword evidence="11" id="KW-0995">Kinetochore</keyword>
<evidence type="ECO:0000256" key="2">
    <source>
        <dbReference type="ARBA" id="ARBA00004186"/>
    </source>
</evidence>
<dbReference type="STRING" id="765440.A0A0C3F664"/>